<keyword evidence="1" id="KW-0472">Membrane</keyword>
<organism evidence="2 3">
    <name type="scientific">Mycobacterium paragordonae</name>
    <dbReference type="NCBI Taxonomy" id="1389713"/>
    <lineage>
        <taxon>Bacteria</taxon>
        <taxon>Bacillati</taxon>
        <taxon>Actinomycetota</taxon>
        <taxon>Actinomycetes</taxon>
        <taxon>Mycobacteriales</taxon>
        <taxon>Mycobacteriaceae</taxon>
        <taxon>Mycobacterium</taxon>
    </lineage>
</organism>
<feature type="transmembrane region" description="Helical" evidence="1">
    <location>
        <begin position="115"/>
        <end position="137"/>
    </location>
</feature>
<keyword evidence="1" id="KW-1133">Transmembrane helix</keyword>
<comment type="caution">
    <text evidence="2">The sequence shown here is derived from an EMBL/GenBank/DDBJ whole genome shotgun (WGS) entry which is preliminary data.</text>
</comment>
<evidence type="ECO:0000256" key="1">
    <source>
        <dbReference type="SAM" id="Phobius"/>
    </source>
</evidence>
<dbReference type="RefSeq" id="WP_162951529.1">
    <property type="nucleotide sequence ID" value="NZ_BLKX01000001.1"/>
</dbReference>
<sequence>MNVGAAGGGATGGRLLVEDAVTRMLGEAPPGWKHLRVEFDTGSSTVTATVTADAESTHLAVPPEAVAALHEYHRQASARGSAWRRLWIDCASDGTLSMRTDAPGQAGSRRWPQRVLAGITLGCLTAAAVLFAVGWRWSPPPRASMIAVPPPSPREGQVFEVLKRWYDAEDRGDGAAMRALACVRPGKNVEDEIEGVEQSGIRDGVTYPEAITGFRDEGAHVWAMVAMRVHPLSERQRNAVEENLKHGGFFFDSYTLVQESGAWKVCDADTPPLTW</sequence>
<evidence type="ECO:0000313" key="3">
    <source>
        <dbReference type="Proteomes" id="UP000465240"/>
    </source>
</evidence>
<protein>
    <recommendedName>
        <fullName evidence="4">DUF4878 domain-containing protein</fullName>
    </recommendedName>
</protein>
<accession>A0ABQ1C820</accession>
<keyword evidence="1" id="KW-0812">Transmembrane</keyword>
<reference evidence="2 3" key="1">
    <citation type="journal article" date="2019" name="Emerg. Microbes Infect.">
        <title>Comprehensive subspecies identification of 175 nontuberculous mycobacteria species based on 7547 genomic profiles.</title>
        <authorList>
            <person name="Matsumoto Y."/>
            <person name="Kinjo T."/>
            <person name="Motooka D."/>
            <person name="Nabeya D."/>
            <person name="Jung N."/>
            <person name="Uechi K."/>
            <person name="Horii T."/>
            <person name="Iida T."/>
            <person name="Fujita J."/>
            <person name="Nakamura S."/>
        </authorList>
    </citation>
    <scope>NUCLEOTIDE SEQUENCE [LARGE SCALE GENOMIC DNA]</scope>
    <source>
        <strain evidence="2 3">JCM 18565</strain>
    </source>
</reference>
<gene>
    <name evidence="2" type="ORF">MPRG_39070</name>
</gene>
<proteinExistence type="predicted"/>
<keyword evidence="3" id="KW-1185">Reference proteome</keyword>
<dbReference type="EMBL" id="BLKX01000001">
    <property type="protein sequence ID" value="GFG80631.1"/>
    <property type="molecule type" value="Genomic_DNA"/>
</dbReference>
<evidence type="ECO:0008006" key="4">
    <source>
        <dbReference type="Google" id="ProtNLM"/>
    </source>
</evidence>
<dbReference type="Proteomes" id="UP000465240">
    <property type="component" value="Unassembled WGS sequence"/>
</dbReference>
<evidence type="ECO:0000313" key="2">
    <source>
        <dbReference type="EMBL" id="GFG80631.1"/>
    </source>
</evidence>
<name>A0ABQ1C820_9MYCO</name>